<sequence>MWRLHFGQPPFIARLTTVDIICSTQYSVPFLPHKILWPPPLELSQNFPFSPPAPQPQCFLPKWELSQPGVVYQ</sequence>
<accession>A0AAV4VFU7</accession>
<proteinExistence type="predicted"/>
<dbReference type="AlphaFoldDB" id="A0AAV4VFU7"/>
<dbReference type="Proteomes" id="UP001054945">
    <property type="component" value="Unassembled WGS sequence"/>
</dbReference>
<evidence type="ECO:0000313" key="2">
    <source>
        <dbReference type="Proteomes" id="UP001054945"/>
    </source>
</evidence>
<comment type="caution">
    <text evidence="1">The sequence shown here is derived from an EMBL/GenBank/DDBJ whole genome shotgun (WGS) entry which is preliminary data.</text>
</comment>
<reference evidence="1 2" key="1">
    <citation type="submission" date="2021-06" db="EMBL/GenBank/DDBJ databases">
        <title>Caerostris extrusa draft genome.</title>
        <authorList>
            <person name="Kono N."/>
            <person name="Arakawa K."/>
        </authorList>
    </citation>
    <scope>NUCLEOTIDE SEQUENCE [LARGE SCALE GENOMIC DNA]</scope>
</reference>
<organism evidence="1 2">
    <name type="scientific">Caerostris extrusa</name>
    <name type="common">Bark spider</name>
    <name type="synonym">Caerostris bankana</name>
    <dbReference type="NCBI Taxonomy" id="172846"/>
    <lineage>
        <taxon>Eukaryota</taxon>
        <taxon>Metazoa</taxon>
        <taxon>Ecdysozoa</taxon>
        <taxon>Arthropoda</taxon>
        <taxon>Chelicerata</taxon>
        <taxon>Arachnida</taxon>
        <taxon>Araneae</taxon>
        <taxon>Araneomorphae</taxon>
        <taxon>Entelegynae</taxon>
        <taxon>Araneoidea</taxon>
        <taxon>Araneidae</taxon>
        <taxon>Caerostris</taxon>
    </lineage>
</organism>
<evidence type="ECO:0000313" key="1">
    <source>
        <dbReference type="EMBL" id="GIY68874.1"/>
    </source>
</evidence>
<name>A0AAV4VFU7_CAEEX</name>
<dbReference type="EMBL" id="BPLR01014458">
    <property type="protein sequence ID" value="GIY68874.1"/>
    <property type="molecule type" value="Genomic_DNA"/>
</dbReference>
<protein>
    <submittedName>
        <fullName evidence="1">Uncharacterized protein</fullName>
    </submittedName>
</protein>
<keyword evidence="2" id="KW-1185">Reference proteome</keyword>
<gene>
    <name evidence="1" type="ORF">CEXT_79461</name>
</gene>